<reference evidence="1" key="2">
    <citation type="submission" date="2023-06" db="EMBL/GenBank/DDBJ databases">
        <authorList>
            <person name="Ma L."/>
            <person name="Liu K.-W."/>
            <person name="Li Z."/>
            <person name="Hsiao Y.-Y."/>
            <person name="Qi Y."/>
            <person name="Fu T."/>
            <person name="Tang G."/>
            <person name="Zhang D."/>
            <person name="Sun W.-H."/>
            <person name="Liu D.-K."/>
            <person name="Li Y."/>
            <person name="Chen G.-Z."/>
            <person name="Liu X.-D."/>
            <person name="Liao X.-Y."/>
            <person name="Jiang Y.-T."/>
            <person name="Yu X."/>
            <person name="Hao Y."/>
            <person name="Huang J."/>
            <person name="Zhao X.-W."/>
            <person name="Ke S."/>
            <person name="Chen Y.-Y."/>
            <person name="Wu W.-L."/>
            <person name="Hsu J.-L."/>
            <person name="Lin Y.-F."/>
            <person name="Huang M.-D."/>
            <person name="Li C.-Y."/>
            <person name="Huang L."/>
            <person name="Wang Z.-W."/>
            <person name="Zhao X."/>
            <person name="Zhong W.-Y."/>
            <person name="Peng D.-H."/>
            <person name="Ahmad S."/>
            <person name="Lan S."/>
            <person name="Zhang J.-S."/>
            <person name="Tsai W.-C."/>
            <person name="Van De Peer Y."/>
            <person name="Liu Z.-J."/>
        </authorList>
    </citation>
    <scope>NUCLEOTIDE SEQUENCE</scope>
    <source>
        <strain evidence="1">CP</strain>
        <tissue evidence="1">Leaves</tissue>
    </source>
</reference>
<comment type="caution">
    <text evidence="1">The sequence shown here is derived from an EMBL/GenBank/DDBJ whole genome shotgun (WGS) entry which is preliminary data.</text>
</comment>
<gene>
    <name evidence="1" type="ORF">QJS10_CPB21g01551</name>
</gene>
<dbReference type="Proteomes" id="UP001180020">
    <property type="component" value="Unassembled WGS sequence"/>
</dbReference>
<dbReference type="EMBL" id="JAUJYO010000021">
    <property type="protein sequence ID" value="KAK1283481.1"/>
    <property type="molecule type" value="Genomic_DNA"/>
</dbReference>
<sequence>MSEIERTKASIKTAEIRCIAAKKMQEAAKASEAAALAEIKALTNNECSLE</sequence>
<keyword evidence="2" id="KW-1185">Reference proteome</keyword>
<proteinExistence type="predicted"/>
<accession>A0AAV9C3J3</accession>
<name>A0AAV9C3J3_ACOCL</name>
<evidence type="ECO:0000313" key="2">
    <source>
        <dbReference type="Proteomes" id="UP001180020"/>
    </source>
</evidence>
<protein>
    <submittedName>
        <fullName evidence="1">WEB family protein</fullName>
    </submittedName>
</protein>
<reference evidence="1" key="1">
    <citation type="journal article" date="2023" name="Nat. Commun.">
        <title>Diploid and tetraploid genomes of Acorus and the evolution of monocots.</title>
        <authorList>
            <person name="Ma L."/>
            <person name="Liu K.W."/>
            <person name="Li Z."/>
            <person name="Hsiao Y.Y."/>
            <person name="Qi Y."/>
            <person name="Fu T."/>
            <person name="Tang G.D."/>
            <person name="Zhang D."/>
            <person name="Sun W.H."/>
            <person name="Liu D.K."/>
            <person name="Li Y."/>
            <person name="Chen G.Z."/>
            <person name="Liu X.D."/>
            <person name="Liao X.Y."/>
            <person name="Jiang Y.T."/>
            <person name="Yu X."/>
            <person name="Hao Y."/>
            <person name="Huang J."/>
            <person name="Zhao X.W."/>
            <person name="Ke S."/>
            <person name="Chen Y.Y."/>
            <person name="Wu W.L."/>
            <person name="Hsu J.L."/>
            <person name="Lin Y.F."/>
            <person name="Huang M.D."/>
            <person name="Li C.Y."/>
            <person name="Huang L."/>
            <person name="Wang Z.W."/>
            <person name="Zhao X."/>
            <person name="Zhong W.Y."/>
            <person name="Peng D.H."/>
            <person name="Ahmad S."/>
            <person name="Lan S."/>
            <person name="Zhang J.S."/>
            <person name="Tsai W.C."/>
            <person name="Van de Peer Y."/>
            <person name="Liu Z.J."/>
        </authorList>
    </citation>
    <scope>NUCLEOTIDE SEQUENCE</scope>
    <source>
        <strain evidence="1">CP</strain>
    </source>
</reference>
<dbReference type="AlphaFoldDB" id="A0AAV9C3J3"/>
<organism evidence="1 2">
    <name type="scientific">Acorus calamus</name>
    <name type="common">Sweet flag</name>
    <dbReference type="NCBI Taxonomy" id="4465"/>
    <lineage>
        <taxon>Eukaryota</taxon>
        <taxon>Viridiplantae</taxon>
        <taxon>Streptophyta</taxon>
        <taxon>Embryophyta</taxon>
        <taxon>Tracheophyta</taxon>
        <taxon>Spermatophyta</taxon>
        <taxon>Magnoliopsida</taxon>
        <taxon>Liliopsida</taxon>
        <taxon>Acoraceae</taxon>
        <taxon>Acorus</taxon>
    </lineage>
</organism>
<evidence type="ECO:0000313" key="1">
    <source>
        <dbReference type="EMBL" id="KAK1283481.1"/>
    </source>
</evidence>